<dbReference type="PIRSF" id="PIRSF005902">
    <property type="entry name" value="DNase_TatD"/>
    <property type="match status" value="1"/>
</dbReference>
<evidence type="ECO:0008006" key="6">
    <source>
        <dbReference type="Google" id="ProtNLM"/>
    </source>
</evidence>
<dbReference type="GO" id="GO:0016788">
    <property type="term" value="F:hydrolase activity, acting on ester bonds"/>
    <property type="evidence" value="ECO:0007669"/>
    <property type="project" value="InterPro"/>
</dbReference>
<keyword evidence="1 3" id="KW-0479">Metal-binding</keyword>
<dbReference type="Pfam" id="PF01026">
    <property type="entry name" value="TatD_DNase"/>
    <property type="match status" value="1"/>
</dbReference>
<protein>
    <recommendedName>
        <fullName evidence="6">Hydrolase TatD</fullName>
    </recommendedName>
</protein>
<dbReference type="GO" id="GO:0005829">
    <property type="term" value="C:cytosol"/>
    <property type="evidence" value="ECO:0007669"/>
    <property type="project" value="TreeGrafter"/>
</dbReference>
<evidence type="ECO:0000256" key="3">
    <source>
        <dbReference type="PIRSR" id="PIRSR005902-1"/>
    </source>
</evidence>
<keyword evidence="5" id="KW-1185">Reference proteome</keyword>
<dbReference type="AlphaFoldDB" id="A0A1B2I421"/>
<dbReference type="SUPFAM" id="SSF51556">
    <property type="entry name" value="Metallo-dependent hydrolases"/>
    <property type="match status" value="1"/>
</dbReference>
<proteinExistence type="predicted"/>
<evidence type="ECO:0000256" key="1">
    <source>
        <dbReference type="ARBA" id="ARBA00022723"/>
    </source>
</evidence>
<dbReference type="PROSITE" id="PS01137">
    <property type="entry name" value="TATD_1"/>
    <property type="match status" value="1"/>
</dbReference>
<keyword evidence="2" id="KW-0378">Hydrolase</keyword>
<dbReference type="NCBIfam" id="TIGR00010">
    <property type="entry name" value="YchF/TatD family DNA exonuclease"/>
    <property type="match status" value="1"/>
</dbReference>
<feature type="binding site" evidence="3">
    <location>
        <position position="9"/>
    </location>
    <ligand>
        <name>a divalent metal cation</name>
        <dbReference type="ChEBI" id="CHEBI:60240"/>
        <label>1</label>
    </ligand>
</feature>
<reference evidence="4" key="1">
    <citation type="submission" date="2016-08" db="EMBL/GenBank/DDBJ databases">
        <title>Complete genome of Cloacibacillus porcorum.</title>
        <authorList>
            <person name="Looft T."/>
            <person name="Bayles D.O."/>
            <person name="Alt D.P."/>
        </authorList>
    </citation>
    <scope>NUCLEOTIDE SEQUENCE [LARGE SCALE GENOMIC DNA]</scope>
    <source>
        <strain evidence="4">CL-84</strain>
    </source>
</reference>
<gene>
    <name evidence="4" type="ORF">BED41_06005</name>
</gene>
<dbReference type="InterPro" id="IPR018228">
    <property type="entry name" value="DNase_TatD-rel_CS"/>
</dbReference>
<accession>A0A1B2I421</accession>
<dbReference type="PANTHER" id="PTHR46124:SF2">
    <property type="entry name" value="D-AMINOACYL-TRNA DEACYLASE"/>
    <property type="match status" value="1"/>
</dbReference>
<dbReference type="InterPro" id="IPR001130">
    <property type="entry name" value="TatD-like"/>
</dbReference>
<dbReference type="InterPro" id="IPR032466">
    <property type="entry name" value="Metal_Hydrolase"/>
</dbReference>
<evidence type="ECO:0000313" key="4">
    <source>
        <dbReference type="EMBL" id="ANZ44683.1"/>
    </source>
</evidence>
<evidence type="ECO:0000256" key="2">
    <source>
        <dbReference type="ARBA" id="ARBA00022801"/>
    </source>
</evidence>
<organism evidence="4 5">
    <name type="scientific">Cloacibacillus porcorum</name>
    <dbReference type="NCBI Taxonomy" id="1197717"/>
    <lineage>
        <taxon>Bacteria</taxon>
        <taxon>Thermotogati</taxon>
        <taxon>Synergistota</taxon>
        <taxon>Synergistia</taxon>
        <taxon>Synergistales</taxon>
        <taxon>Synergistaceae</taxon>
        <taxon>Cloacibacillus</taxon>
    </lineage>
</organism>
<name>A0A1B2I421_9BACT</name>
<feature type="binding site" evidence="3">
    <location>
        <position position="215"/>
    </location>
    <ligand>
        <name>a divalent metal cation</name>
        <dbReference type="ChEBI" id="CHEBI:60240"/>
        <label>1</label>
    </ligand>
</feature>
<dbReference type="GO" id="GO:0046872">
    <property type="term" value="F:metal ion binding"/>
    <property type="evidence" value="ECO:0007669"/>
    <property type="project" value="UniProtKB-KW"/>
</dbReference>
<dbReference type="Gene3D" id="3.20.20.140">
    <property type="entry name" value="Metal-dependent hydrolases"/>
    <property type="match status" value="1"/>
</dbReference>
<dbReference type="InterPro" id="IPR015991">
    <property type="entry name" value="TatD/YcfH-like"/>
</dbReference>
<dbReference type="CDD" id="cd01310">
    <property type="entry name" value="TatD_DNAse"/>
    <property type="match status" value="1"/>
</dbReference>
<dbReference type="STRING" id="1197717.BED41_06005"/>
<feature type="binding site" evidence="3">
    <location>
        <position position="96"/>
    </location>
    <ligand>
        <name>a divalent metal cation</name>
        <dbReference type="ChEBI" id="CHEBI:60240"/>
        <label>1</label>
    </ligand>
</feature>
<feature type="binding site" evidence="3">
    <location>
        <position position="132"/>
    </location>
    <ligand>
        <name>a divalent metal cation</name>
        <dbReference type="ChEBI" id="CHEBI:60240"/>
        <label>2</label>
    </ligand>
</feature>
<feature type="binding site" evidence="3">
    <location>
        <position position="7"/>
    </location>
    <ligand>
        <name>a divalent metal cation</name>
        <dbReference type="ChEBI" id="CHEBI:60240"/>
        <label>1</label>
    </ligand>
</feature>
<sequence>MFLVDTHCHLNREYYPDGLAEVFARVADNDVRRMVFASADVATSREAAALASAQTDAPEIYALAGVHPHEAENVSPSYIAELEAIAADERVCAVGEIGLDYFYDHSPREVQRRVFSEQIELAKRIGKPIVIHVRDAQNRAEGDANGEVYAMLREQGADAVGGVIHCFSGHAEDAKAALELGFYISFAGPVTYPKNQALREIAMTVPLDRILCETDSPYLAPQGFRGRQNEPWHVRSVYEYLSMLMGLPLEEFAQAVKENGERIFGWGR</sequence>
<dbReference type="Proteomes" id="UP000093044">
    <property type="component" value="Chromosome"/>
</dbReference>
<dbReference type="PANTHER" id="PTHR46124">
    <property type="entry name" value="D-AMINOACYL-TRNA DEACYLASE"/>
    <property type="match status" value="1"/>
</dbReference>
<evidence type="ECO:0000313" key="5">
    <source>
        <dbReference type="Proteomes" id="UP000093044"/>
    </source>
</evidence>
<dbReference type="EMBL" id="CP016757">
    <property type="protein sequence ID" value="ANZ44683.1"/>
    <property type="molecule type" value="Genomic_DNA"/>
</dbReference>
<dbReference type="FunFam" id="3.20.20.140:FF:000005">
    <property type="entry name" value="TatD family hydrolase"/>
    <property type="match status" value="1"/>
</dbReference>
<dbReference type="KEGG" id="cpor:BED41_06005"/>
<feature type="binding site" evidence="3">
    <location>
        <position position="165"/>
    </location>
    <ligand>
        <name>a divalent metal cation</name>
        <dbReference type="ChEBI" id="CHEBI:60240"/>
        <label>2</label>
    </ligand>
</feature>
<dbReference type="GO" id="GO:0004536">
    <property type="term" value="F:DNA nuclease activity"/>
    <property type="evidence" value="ECO:0007669"/>
    <property type="project" value="InterPro"/>
</dbReference>